<evidence type="ECO:0000313" key="3">
    <source>
        <dbReference type="Proteomes" id="UP000519972"/>
    </source>
</evidence>
<proteinExistence type="predicted"/>
<protein>
    <submittedName>
        <fullName evidence="2">Polysaccharide biosynthesis protein</fullName>
    </submittedName>
</protein>
<organism evidence="2 3">
    <name type="scientific">Rhizobium sophorae</name>
    <dbReference type="NCBI Taxonomy" id="1535242"/>
    <lineage>
        <taxon>Bacteria</taxon>
        <taxon>Pseudomonadati</taxon>
        <taxon>Pseudomonadota</taxon>
        <taxon>Alphaproteobacteria</taxon>
        <taxon>Hyphomicrobiales</taxon>
        <taxon>Rhizobiaceae</taxon>
        <taxon>Rhizobium/Agrobacterium group</taxon>
        <taxon>Rhizobium</taxon>
    </lineage>
</organism>
<gene>
    <name evidence="2" type="ORF">G9X64_09285</name>
</gene>
<keyword evidence="3" id="KW-1185">Reference proteome</keyword>
<feature type="transmembrane region" description="Helical" evidence="1">
    <location>
        <begin position="36"/>
        <end position="54"/>
    </location>
</feature>
<keyword evidence="1" id="KW-0812">Transmembrane</keyword>
<keyword evidence="1" id="KW-0472">Membrane</keyword>
<dbReference type="Proteomes" id="UP000519972">
    <property type="component" value="Unassembled WGS sequence"/>
</dbReference>
<feature type="non-terminal residue" evidence="2">
    <location>
        <position position="75"/>
    </location>
</feature>
<accession>A0A7Y3WE50</accession>
<comment type="caution">
    <text evidence="2">The sequence shown here is derived from an EMBL/GenBank/DDBJ whole genome shotgun (WGS) entry which is preliminary data.</text>
</comment>
<reference evidence="2 3" key="1">
    <citation type="submission" date="2020-02" db="EMBL/GenBank/DDBJ databases">
        <authorList>
            <person name="Sun Q."/>
        </authorList>
    </citation>
    <scope>NUCLEOTIDE SEQUENCE [LARGE SCALE GENOMIC DNA]</scope>
    <source>
        <strain evidence="2 3">CCBAU 03386</strain>
    </source>
</reference>
<sequence>MPENTPTETPRSGWFLMPMQALVAPLLAMPRVAKRALALLVDSSFCVLTIWLAYCFRLNEWTVLTGVQWLPVVVS</sequence>
<name>A0A7Y3WE50_9HYPH</name>
<dbReference type="AlphaFoldDB" id="A0A7Y3WE50"/>
<evidence type="ECO:0000313" key="2">
    <source>
        <dbReference type="EMBL" id="NNU36674.1"/>
    </source>
</evidence>
<keyword evidence="1" id="KW-1133">Transmembrane helix</keyword>
<evidence type="ECO:0000256" key="1">
    <source>
        <dbReference type="SAM" id="Phobius"/>
    </source>
</evidence>
<dbReference type="EMBL" id="JABFCN010000014">
    <property type="protein sequence ID" value="NNU36674.1"/>
    <property type="molecule type" value="Genomic_DNA"/>
</dbReference>